<keyword evidence="2" id="KW-1185">Reference proteome</keyword>
<dbReference type="RefSeq" id="WP_200399992.1">
    <property type="nucleotide sequence ID" value="NZ_CP066831.1"/>
</dbReference>
<accession>A0A7T7L2D4</accession>
<evidence type="ECO:0000313" key="2">
    <source>
        <dbReference type="Proteomes" id="UP000595636"/>
    </source>
</evidence>
<name>A0A7T7L2D4_9ACTN</name>
<reference evidence="1 2" key="1">
    <citation type="submission" date="2020-12" db="EMBL/GenBank/DDBJ databases">
        <title>A novel species.</title>
        <authorList>
            <person name="Li K."/>
        </authorList>
    </citation>
    <scope>NUCLEOTIDE SEQUENCE [LARGE SCALE GENOMIC DNA]</scope>
    <source>
        <strain evidence="1 2">ZYC-3</strain>
    </source>
</reference>
<dbReference type="EMBL" id="CP066831">
    <property type="protein sequence ID" value="QQM45183.1"/>
    <property type="molecule type" value="Genomic_DNA"/>
</dbReference>
<protein>
    <submittedName>
        <fullName evidence="1">Uncharacterized protein</fullName>
    </submittedName>
</protein>
<dbReference type="AlphaFoldDB" id="A0A7T7L2D4"/>
<sequence>MPNPNDWDDTLPDDEPDHCPECGSITFDFDPNSDDGISIGPAWLCTGCKWGTRSAYT</sequence>
<gene>
    <name evidence="1" type="ORF">JEQ17_41130</name>
</gene>
<evidence type="ECO:0000313" key="1">
    <source>
        <dbReference type="EMBL" id="QQM45183.1"/>
    </source>
</evidence>
<organism evidence="1 2">
    <name type="scientific">Streptomyces liliifuscus</name>
    <dbReference type="NCBI Taxonomy" id="2797636"/>
    <lineage>
        <taxon>Bacteria</taxon>
        <taxon>Bacillati</taxon>
        <taxon>Actinomycetota</taxon>
        <taxon>Actinomycetes</taxon>
        <taxon>Kitasatosporales</taxon>
        <taxon>Streptomycetaceae</taxon>
        <taxon>Streptomyces</taxon>
    </lineage>
</organism>
<dbReference type="Proteomes" id="UP000595636">
    <property type="component" value="Chromosome"/>
</dbReference>
<dbReference type="KEGG" id="slf:JEQ17_41130"/>
<proteinExistence type="predicted"/>